<reference evidence="3" key="1">
    <citation type="journal article" date="2020" name="Stud. Mycol.">
        <title>101 Dothideomycetes genomes: a test case for predicting lifestyles and emergence of pathogens.</title>
        <authorList>
            <person name="Haridas S."/>
            <person name="Albert R."/>
            <person name="Binder M."/>
            <person name="Bloem J."/>
            <person name="Labutti K."/>
            <person name="Salamov A."/>
            <person name="Andreopoulos B."/>
            <person name="Baker S."/>
            <person name="Barry K."/>
            <person name="Bills G."/>
            <person name="Bluhm B."/>
            <person name="Cannon C."/>
            <person name="Castanera R."/>
            <person name="Culley D."/>
            <person name="Daum C."/>
            <person name="Ezra D."/>
            <person name="Gonzalez J."/>
            <person name="Henrissat B."/>
            <person name="Kuo A."/>
            <person name="Liang C."/>
            <person name="Lipzen A."/>
            <person name="Lutzoni F."/>
            <person name="Magnuson J."/>
            <person name="Mondo S."/>
            <person name="Nolan M."/>
            <person name="Ohm R."/>
            <person name="Pangilinan J."/>
            <person name="Park H.-J."/>
            <person name="Ramirez L."/>
            <person name="Alfaro M."/>
            <person name="Sun H."/>
            <person name="Tritt A."/>
            <person name="Yoshinaga Y."/>
            <person name="Zwiers L.-H."/>
            <person name="Turgeon B."/>
            <person name="Goodwin S."/>
            <person name="Spatafora J."/>
            <person name="Crous P."/>
            <person name="Grigoriev I."/>
        </authorList>
    </citation>
    <scope>NUCLEOTIDE SEQUENCE</scope>
    <source>
        <strain evidence="3">CBS 260.36</strain>
    </source>
</reference>
<feature type="chain" id="PRO_5040402841" evidence="2">
    <location>
        <begin position="19"/>
        <end position="222"/>
    </location>
</feature>
<keyword evidence="2" id="KW-0732">Signal</keyword>
<feature type="region of interest" description="Disordered" evidence="1">
    <location>
        <begin position="114"/>
        <end position="202"/>
    </location>
</feature>
<dbReference type="EMBL" id="ML996084">
    <property type="protein sequence ID" value="KAF2154495.1"/>
    <property type="molecule type" value="Genomic_DNA"/>
</dbReference>
<dbReference type="AlphaFoldDB" id="A0A9P4J798"/>
<comment type="caution">
    <text evidence="3">The sequence shown here is derived from an EMBL/GenBank/DDBJ whole genome shotgun (WGS) entry which is preliminary data.</text>
</comment>
<organism evidence="3 4">
    <name type="scientific">Myriangium duriaei CBS 260.36</name>
    <dbReference type="NCBI Taxonomy" id="1168546"/>
    <lineage>
        <taxon>Eukaryota</taxon>
        <taxon>Fungi</taxon>
        <taxon>Dikarya</taxon>
        <taxon>Ascomycota</taxon>
        <taxon>Pezizomycotina</taxon>
        <taxon>Dothideomycetes</taxon>
        <taxon>Dothideomycetidae</taxon>
        <taxon>Myriangiales</taxon>
        <taxon>Myriangiaceae</taxon>
        <taxon>Myriangium</taxon>
    </lineage>
</organism>
<protein>
    <submittedName>
        <fullName evidence="3">Uncharacterized protein</fullName>
    </submittedName>
</protein>
<feature type="compositionally biased region" description="Low complexity" evidence="1">
    <location>
        <begin position="125"/>
        <end position="200"/>
    </location>
</feature>
<keyword evidence="4" id="KW-1185">Reference proteome</keyword>
<accession>A0A9P4J798</accession>
<gene>
    <name evidence="3" type="ORF">K461DRAFT_293136</name>
</gene>
<proteinExistence type="predicted"/>
<evidence type="ECO:0000313" key="4">
    <source>
        <dbReference type="Proteomes" id="UP000799439"/>
    </source>
</evidence>
<dbReference type="Proteomes" id="UP000799439">
    <property type="component" value="Unassembled WGS sequence"/>
</dbReference>
<name>A0A9P4J798_9PEZI</name>
<evidence type="ECO:0000256" key="2">
    <source>
        <dbReference type="SAM" id="SignalP"/>
    </source>
</evidence>
<feature type="signal peptide" evidence="2">
    <location>
        <begin position="1"/>
        <end position="18"/>
    </location>
</feature>
<evidence type="ECO:0000256" key="1">
    <source>
        <dbReference type="SAM" id="MobiDB-lite"/>
    </source>
</evidence>
<evidence type="ECO:0000313" key="3">
    <source>
        <dbReference type="EMBL" id="KAF2154495.1"/>
    </source>
</evidence>
<sequence>MALLKAFLASTLATVAFANIMQRRQTVVSCPSGQSAYSSNGQSWCCPGQVLGSDGIWAVASNNDDGAYCCFGAAPMPTDSSADLNKPCFPYCEAKSAGPQTCSATVALNDPKYTSKINAGGDKPTSTGSTSGTSTSSSTPTSNSADTTTSSTTASGTNAANGTNGSSGSGTAQTDGSASATGGTGSSSSSATSASKGLGARVTSGPLVGAFMAAGGYLVAAM</sequence>